<gene>
    <name evidence="1" type="ORF">DUE52_06920</name>
</gene>
<protein>
    <submittedName>
        <fullName evidence="1">Uncharacterized protein</fullName>
    </submittedName>
</protein>
<comment type="caution">
    <text evidence="1">The sequence shown here is derived from an EMBL/GenBank/DDBJ whole genome shotgun (WGS) entry which is preliminary data.</text>
</comment>
<reference evidence="1 2" key="1">
    <citation type="submission" date="2018-07" db="EMBL/GenBank/DDBJ databases">
        <title>Genome analysis of Larkinella rosea.</title>
        <authorList>
            <person name="Zhou Z."/>
            <person name="Wang G."/>
        </authorList>
    </citation>
    <scope>NUCLEOTIDE SEQUENCE [LARGE SCALE GENOMIC DNA]</scope>
    <source>
        <strain evidence="2">zzj9</strain>
    </source>
</reference>
<evidence type="ECO:0000313" key="1">
    <source>
        <dbReference type="EMBL" id="RCR70093.1"/>
    </source>
</evidence>
<evidence type="ECO:0000313" key="2">
    <source>
        <dbReference type="Proteomes" id="UP000253383"/>
    </source>
</evidence>
<dbReference type="OrthoDB" id="9848058at2"/>
<dbReference type="EMBL" id="QOWE01000005">
    <property type="protein sequence ID" value="RCR70093.1"/>
    <property type="molecule type" value="Genomic_DNA"/>
</dbReference>
<dbReference type="RefSeq" id="WP_114405259.1">
    <property type="nucleotide sequence ID" value="NZ_QOWE01000005.1"/>
</dbReference>
<accession>A0A368JU13</accession>
<proteinExistence type="predicted"/>
<dbReference type="Proteomes" id="UP000253383">
    <property type="component" value="Unassembled WGS sequence"/>
</dbReference>
<sequence length="142" mass="16541">MEKRPLKEQIDALEKLAKDPKSQQEIGKRLIQEVAKAMYEERKGLEISSPDAEIPIRKGEMVPLELRNQIKTDEAGLALQDALVQNLNLRIWFRIWVRFWFRIIVDIPRFETSPLNSFKDFADAIGFSDEEIKLVDRLKGMS</sequence>
<dbReference type="AlphaFoldDB" id="A0A368JU13"/>
<keyword evidence="2" id="KW-1185">Reference proteome</keyword>
<name>A0A368JU13_9BACT</name>
<organism evidence="1 2">
    <name type="scientific">Larkinella punicea</name>
    <dbReference type="NCBI Taxonomy" id="2315727"/>
    <lineage>
        <taxon>Bacteria</taxon>
        <taxon>Pseudomonadati</taxon>
        <taxon>Bacteroidota</taxon>
        <taxon>Cytophagia</taxon>
        <taxon>Cytophagales</taxon>
        <taxon>Spirosomataceae</taxon>
        <taxon>Larkinella</taxon>
    </lineage>
</organism>